<evidence type="ECO:0000313" key="2">
    <source>
        <dbReference type="EMBL" id="PWN20997.1"/>
    </source>
</evidence>
<dbReference type="OrthoDB" id="10265837at2759"/>
<gene>
    <name evidence="2" type="ORF">BCV69DRAFT_180884</name>
</gene>
<dbReference type="RefSeq" id="XP_025348157.1">
    <property type="nucleotide sequence ID" value="XM_025489569.1"/>
</dbReference>
<dbReference type="Gene3D" id="3.30.1050.10">
    <property type="entry name" value="SCP2 sterol-binding domain"/>
    <property type="match status" value="1"/>
</dbReference>
<dbReference type="InterPro" id="IPR036527">
    <property type="entry name" value="SCP2_sterol-bd_dom_sf"/>
</dbReference>
<dbReference type="Proteomes" id="UP000245942">
    <property type="component" value="Unassembled WGS sequence"/>
</dbReference>
<accession>A0A316U6T9</accession>
<dbReference type="PANTHER" id="PTHR10094">
    <property type="entry name" value="STEROL CARRIER PROTEIN 2 SCP-2 FAMILY PROTEIN"/>
    <property type="match status" value="1"/>
</dbReference>
<keyword evidence="3" id="KW-1185">Reference proteome</keyword>
<dbReference type="SUPFAM" id="SSF55718">
    <property type="entry name" value="SCP-like"/>
    <property type="match status" value="1"/>
</dbReference>
<protein>
    <recommendedName>
        <fullName evidence="1">SCP2 domain-containing protein</fullName>
    </recommendedName>
</protein>
<organism evidence="2 3">
    <name type="scientific">Pseudomicrostroma glucosiphilum</name>
    <dbReference type="NCBI Taxonomy" id="1684307"/>
    <lineage>
        <taxon>Eukaryota</taxon>
        <taxon>Fungi</taxon>
        <taxon>Dikarya</taxon>
        <taxon>Basidiomycota</taxon>
        <taxon>Ustilaginomycotina</taxon>
        <taxon>Exobasidiomycetes</taxon>
        <taxon>Microstromatales</taxon>
        <taxon>Microstromatales incertae sedis</taxon>
        <taxon>Pseudomicrostroma</taxon>
    </lineage>
</organism>
<dbReference type="PANTHER" id="PTHR10094:SF28">
    <property type="entry name" value="SCP2 DOMAIN-CONTAINING PROTEIN"/>
    <property type="match status" value="1"/>
</dbReference>
<dbReference type="Pfam" id="PF02036">
    <property type="entry name" value="SCP2"/>
    <property type="match status" value="1"/>
</dbReference>
<dbReference type="InterPro" id="IPR003033">
    <property type="entry name" value="SCP2_sterol-bd_dom"/>
</dbReference>
<dbReference type="EMBL" id="KZ819326">
    <property type="protein sequence ID" value="PWN20997.1"/>
    <property type="molecule type" value="Genomic_DNA"/>
</dbReference>
<proteinExistence type="predicted"/>
<evidence type="ECO:0000313" key="3">
    <source>
        <dbReference type="Proteomes" id="UP000245942"/>
    </source>
</evidence>
<name>A0A316U6T9_9BASI</name>
<dbReference type="GO" id="GO:0005829">
    <property type="term" value="C:cytosol"/>
    <property type="evidence" value="ECO:0007669"/>
    <property type="project" value="TreeGrafter"/>
</dbReference>
<feature type="domain" description="SCP2" evidence="1">
    <location>
        <begin position="75"/>
        <end position="184"/>
    </location>
</feature>
<dbReference type="AlphaFoldDB" id="A0A316U6T9"/>
<reference evidence="2 3" key="1">
    <citation type="journal article" date="2018" name="Mol. Biol. Evol.">
        <title>Broad Genomic Sampling Reveals a Smut Pathogenic Ancestry of the Fungal Clade Ustilaginomycotina.</title>
        <authorList>
            <person name="Kijpornyongpan T."/>
            <person name="Mondo S.J."/>
            <person name="Barry K."/>
            <person name="Sandor L."/>
            <person name="Lee J."/>
            <person name="Lipzen A."/>
            <person name="Pangilinan J."/>
            <person name="LaButti K."/>
            <person name="Hainaut M."/>
            <person name="Henrissat B."/>
            <person name="Grigoriev I.V."/>
            <person name="Spatafora J.W."/>
            <person name="Aime M.C."/>
        </authorList>
    </citation>
    <scope>NUCLEOTIDE SEQUENCE [LARGE SCALE GENOMIC DNA]</scope>
    <source>
        <strain evidence="2 3">MCA 4718</strain>
    </source>
</reference>
<dbReference type="GeneID" id="37011303"/>
<dbReference type="STRING" id="1684307.A0A316U6T9"/>
<sequence>MPAKKEDSQHSNLLKLLMAEVDDLELVDLEHPEEGDPGELLQEGFAISKLFAIIEFALRHAKDEESLLDGIDMMDRPEALKAINGTFLFEVSSPSLPSSSDPPKSISFLVDMRKTGHISKLMPSEGSSSAAKAPRKPDVTIRVADKDMVDLAMGKAMPQAMFLKGRLKVKGNLMLGLKMNNILQKEIAKLSKL</sequence>
<evidence type="ECO:0000259" key="1">
    <source>
        <dbReference type="Pfam" id="PF02036"/>
    </source>
</evidence>